<reference evidence="1 2" key="1">
    <citation type="submission" date="2015-01" db="EMBL/GenBank/DDBJ databases">
        <title>The Genome Sequence of Rhinocladiella mackenzie CBS 650.93.</title>
        <authorList>
            <consortium name="The Broad Institute Genomics Platform"/>
            <person name="Cuomo C."/>
            <person name="de Hoog S."/>
            <person name="Gorbushina A."/>
            <person name="Stielow B."/>
            <person name="Teixiera M."/>
            <person name="Abouelleil A."/>
            <person name="Chapman S.B."/>
            <person name="Priest M."/>
            <person name="Young S.K."/>
            <person name="Wortman J."/>
            <person name="Nusbaum C."/>
            <person name="Birren B."/>
        </authorList>
    </citation>
    <scope>NUCLEOTIDE SEQUENCE [LARGE SCALE GENOMIC DNA]</scope>
    <source>
        <strain evidence="1 2">CBS 650.93</strain>
    </source>
</reference>
<dbReference type="GeneID" id="25296795"/>
<evidence type="ECO:0008006" key="3">
    <source>
        <dbReference type="Google" id="ProtNLM"/>
    </source>
</evidence>
<dbReference type="AlphaFoldDB" id="A0A0D2FLC6"/>
<dbReference type="Gene3D" id="3.10.450.50">
    <property type="match status" value="1"/>
</dbReference>
<organism evidence="1 2">
    <name type="scientific">Rhinocladiella mackenziei CBS 650.93</name>
    <dbReference type="NCBI Taxonomy" id="1442369"/>
    <lineage>
        <taxon>Eukaryota</taxon>
        <taxon>Fungi</taxon>
        <taxon>Dikarya</taxon>
        <taxon>Ascomycota</taxon>
        <taxon>Pezizomycotina</taxon>
        <taxon>Eurotiomycetes</taxon>
        <taxon>Chaetothyriomycetidae</taxon>
        <taxon>Chaetothyriales</taxon>
        <taxon>Herpotrichiellaceae</taxon>
        <taxon>Rhinocladiella</taxon>
    </lineage>
</organism>
<evidence type="ECO:0000313" key="1">
    <source>
        <dbReference type="EMBL" id="KIX02782.1"/>
    </source>
</evidence>
<dbReference type="InterPro" id="IPR032710">
    <property type="entry name" value="NTF2-like_dom_sf"/>
</dbReference>
<name>A0A0D2FLC6_9EURO</name>
<dbReference type="SUPFAM" id="SSF54427">
    <property type="entry name" value="NTF2-like"/>
    <property type="match status" value="1"/>
</dbReference>
<dbReference type="HOGENOM" id="CLU_107714_1_0_1"/>
<evidence type="ECO:0000313" key="2">
    <source>
        <dbReference type="Proteomes" id="UP000053617"/>
    </source>
</evidence>
<dbReference type="Proteomes" id="UP000053617">
    <property type="component" value="Unassembled WGS sequence"/>
</dbReference>
<proteinExistence type="predicted"/>
<accession>A0A0D2FLC6</accession>
<keyword evidence="2" id="KW-1185">Reference proteome</keyword>
<sequence length="148" mass="15873">MASVFESTVWPSTPIASEIKDLIAHFFRLVDLKDGSVGQTLAEEVFTSDATLIGGGGTFSGKDEIKTCRANAWNAVIFRHHAVDKVFVSGSDGKDIVVTGKMKSKTKDSPERMTVTEFAARIVIDANTAADGPRMKSYQAWVGSVSSA</sequence>
<dbReference type="OrthoDB" id="3468019at2759"/>
<dbReference type="EMBL" id="KN847480">
    <property type="protein sequence ID" value="KIX02782.1"/>
    <property type="molecule type" value="Genomic_DNA"/>
</dbReference>
<dbReference type="RefSeq" id="XP_013269918.1">
    <property type="nucleotide sequence ID" value="XM_013414464.1"/>
</dbReference>
<protein>
    <recommendedName>
        <fullName evidence="3">SnoaL-like domain-containing protein</fullName>
    </recommendedName>
</protein>
<gene>
    <name evidence="1" type="ORF">Z518_08724</name>
</gene>
<dbReference type="VEuPathDB" id="FungiDB:Z518_08724"/>